<dbReference type="EMBL" id="JARBJD010000050">
    <property type="protein sequence ID" value="KAK2956928.1"/>
    <property type="molecule type" value="Genomic_DNA"/>
</dbReference>
<sequence>MSIPPLPFTMDCLPFLNWSERNNASESEKAIFRSLVATVKSQPVLDDSLEDKAVKFLESVNSNRRSSVDAFLNSLASFCDNSSFGQAITMAAMEMVSQLIWHCSPEVRLSLIRADLITQLIASLNPLFLSFAEAVDIHINVMNIITDCFYLTTPYGLEQLEIEDDDEQQAVRETVFQQVVTPSEKYIWHVCVNRFSIIDEKLSIYFLRILSHLLKISLYYHPTMSPSLDGRHSLLLLRRLSRTAPTARKWKLSMLTIGSGLIVFFCGRGCDAISEWIDIVDRRRHFGKATESKWLLMHTTHSLFPLPSKRDNRRQRRDPHNADTLIVDEEDHHQRLDLMESPKKWLCMPTLREGWMCPI</sequence>
<gene>
    <name evidence="1" type="ORF">BLNAU_8003</name>
</gene>
<reference evidence="1 2" key="1">
    <citation type="journal article" date="2022" name="bioRxiv">
        <title>Genomics of Preaxostyla Flagellates Illuminates Evolutionary Transitions and the Path Towards Mitochondrial Loss.</title>
        <authorList>
            <person name="Novak L.V.F."/>
            <person name="Treitli S.C."/>
            <person name="Pyrih J."/>
            <person name="Halakuc P."/>
            <person name="Pipaliya S.V."/>
            <person name="Vacek V."/>
            <person name="Brzon O."/>
            <person name="Soukal P."/>
            <person name="Eme L."/>
            <person name="Dacks J.B."/>
            <person name="Karnkowska A."/>
            <person name="Elias M."/>
            <person name="Hampl V."/>
        </authorList>
    </citation>
    <scope>NUCLEOTIDE SEQUENCE [LARGE SCALE GENOMIC DNA]</scope>
    <source>
        <strain evidence="1">NAU3</strain>
        <tissue evidence="1">Gut</tissue>
    </source>
</reference>
<accession>A0ABQ9XZJ6</accession>
<proteinExistence type="predicted"/>
<protein>
    <submittedName>
        <fullName evidence="1">Uncharacterized protein</fullName>
    </submittedName>
</protein>
<name>A0ABQ9XZJ6_9EUKA</name>
<evidence type="ECO:0000313" key="1">
    <source>
        <dbReference type="EMBL" id="KAK2956928.1"/>
    </source>
</evidence>
<evidence type="ECO:0000313" key="2">
    <source>
        <dbReference type="Proteomes" id="UP001281761"/>
    </source>
</evidence>
<comment type="caution">
    <text evidence="1">The sequence shown here is derived from an EMBL/GenBank/DDBJ whole genome shotgun (WGS) entry which is preliminary data.</text>
</comment>
<keyword evidence="2" id="KW-1185">Reference proteome</keyword>
<organism evidence="1 2">
    <name type="scientific">Blattamonas nauphoetae</name>
    <dbReference type="NCBI Taxonomy" id="2049346"/>
    <lineage>
        <taxon>Eukaryota</taxon>
        <taxon>Metamonada</taxon>
        <taxon>Preaxostyla</taxon>
        <taxon>Oxymonadida</taxon>
        <taxon>Blattamonas</taxon>
    </lineage>
</organism>
<dbReference type="Proteomes" id="UP001281761">
    <property type="component" value="Unassembled WGS sequence"/>
</dbReference>